<name>A0A0D3R115_9RHAB</name>
<proteinExistence type="predicted"/>
<sequence>MEYQFLKKTSRGPQLDTVYVRDNHMLFEGNLVLIWEDDLTEREVLLLLKNEIVKFPNFKKYSNIYKLGVGLLLSKSKYDFVWPDKNYLISGMTDIVNFPNVQFCPWDPQEDRVKVDTCGTWQDKRFNLSLNLYFTYADPSLGRTIWESWYSELNGRPINMRFELETVSDYIGFGELVHM</sequence>
<dbReference type="RefSeq" id="YP_009361973.1">
    <property type="nucleotide sequence ID" value="NC_034449.1"/>
</dbReference>
<protein>
    <submittedName>
        <fullName evidence="1">Uncharacterized protein</fullName>
    </submittedName>
</protein>
<organism evidence="1 2">
    <name type="scientific">Parry Creek virus</name>
    <dbReference type="NCBI Taxonomy" id="318845"/>
    <lineage>
        <taxon>Viruses</taxon>
        <taxon>Riboviria</taxon>
        <taxon>Orthornavirae</taxon>
        <taxon>Negarnaviricota</taxon>
        <taxon>Haploviricotina</taxon>
        <taxon>Monjiviricetes</taxon>
        <taxon>Mononegavirales</taxon>
        <taxon>Rhabdoviridae</taxon>
        <taxon>Alpharhabdovirinae</taxon>
        <taxon>Hapavirus</taxon>
        <taxon>Hapavirus parry</taxon>
    </lineage>
</organism>
<keyword evidence="2" id="KW-1185">Reference proteome</keyword>
<evidence type="ECO:0000313" key="1">
    <source>
        <dbReference type="EMBL" id="AJR28323.1"/>
    </source>
</evidence>
<evidence type="ECO:0000313" key="2">
    <source>
        <dbReference type="Proteomes" id="UP000101530"/>
    </source>
</evidence>
<dbReference type="OrthoDB" id="12335at10239"/>
<reference evidence="1 2" key="1">
    <citation type="journal article" date="2015" name="PLoS Pathog.">
        <title>Evolution of genome size and complexity in the rhabdoviridae.</title>
        <authorList>
            <person name="Walker P.J."/>
            <person name="Firth C."/>
            <person name="Widen S.G."/>
            <person name="Blasdell K.R."/>
            <person name="Guzman H."/>
            <person name="Wood T.G."/>
            <person name="Paradkar P.N."/>
            <person name="Holmes E.C."/>
            <person name="Tesh R.B."/>
            <person name="Vasilakis N."/>
        </authorList>
    </citation>
    <scope>NUCLEOTIDE SEQUENCE [LARGE SCALE GENOMIC DNA]</scope>
    <source>
        <strain evidence="1 2">OR189</strain>
    </source>
</reference>
<dbReference type="KEGG" id="vg:32707888"/>
<dbReference type="GeneID" id="32707888"/>
<accession>A0A0D3R115</accession>
<dbReference type="Proteomes" id="UP000101530">
    <property type="component" value="Segment"/>
</dbReference>
<dbReference type="EMBL" id="KM204988">
    <property type="protein sequence ID" value="AJR28323.1"/>
    <property type="molecule type" value="Viral_cRNA"/>
</dbReference>